<dbReference type="PROSITE" id="PS50949">
    <property type="entry name" value="HTH_GNTR"/>
    <property type="match status" value="1"/>
</dbReference>
<dbReference type="PANTHER" id="PTHR43537">
    <property type="entry name" value="TRANSCRIPTIONAL REGULATOR, GNTR FAMILY"/>
    <property type="match status" value="1"/>
</dbReference>
<protein>
    <submittedName>
        <fullName evidence="5">GntR family transcriptional regulator</fullName>
    </submittedName>
</protein>
<dbReference type="SUPFAM" id="SSF46785">
    <property type="entry name" value="Winged helix' DNA-binding domain"/>
    <property type="match status" value="1"/>
</dbReference>
<dbReference type="EMBL" id="PXNQ02000001">
    <property type="protein sequence ID" value="RNF36332.1"/>
    <property type="molecule type" value="Genomic_DNA"/>
</dbReference>
<dbReference type="PANTHER" id="PTHR43537:SF39">
    <property type="entry name" value="HTH-TYPE TRANSCRIPTIONAL REGULATOR MCBR"/>
    <property type="match status" value="1"/>
</dbReference>
<evidence type="ECO:0000313" key="5">
    <source>
        <dbReference type="EMBL" id="RNF36332.1"/>
    </source>
</evidence>
<comment type="caution">
    <text evidence="5">The sequence shown here is derived from an EMBL/GenBank/DDBJ whole genome shotgun (WGS) entry which is preliminary data.</text>
</comment>
<keyword evidence="2" id="KW-0238">DNA-binding</keyword>
<dbReference type="OrthoDB" id="9815654at2"/>
<dbReference type="InterPro" id="IPR011711">
    <property type="entry name" value="GntR_C"/>
</dbReference>
<dbReference type="SMART" id="SM00895">
    <property type="entry name" value="FCD"/>
    <property type="match status" value="1"/>
</dbReference>
<dbReference type="SMART" id="SM00345">
    <property type="entry name" value="HTH_GNTR"/>
    <property type="match status" value="1"/>
</dbReference>
<dbReference type="Proteomes" id="UP000238137">
    <property type="component" value="Unassembled WGS sequence"/>
</dbReference>
<reference evidence="5" key="1">
    <citation type="submission" date="2018-05" db="EMBL/GenBank/DDBJ databases">
        <title>Reclassification of Methylarcula marina and Methylarcula terricola as Paracoccus methylarcula sp.nov., comb.nov. and Paracoccus terricola comb.nov.</title>
        <authorList>
            <person name="Shmareva M.N."/>
            <person name="Doronina N.V."/>
            <person name="Vasilenko O.V."/>
            <person name="Tarlachkov S.V."/>
            <person name="Trotsenko Y.A."/>
        </authorList>
    </citation>
    <scope>NUCLEOTIDE SEQUENCE [LARGE SCALE GENOMIC DNA]</scope>
    <source>
        <strain evidence="5">VKM B-2159</strain>
    </source>
</reference>
<dbReference type="RefSeq" id="WP_106689952.1">
    <property type="nucleotide sequence ID" value="NZ_PXNQ02000001.1"/>
</dbReference>
<dbReference type="AlphaFoldDB" id="A0A3R7MB76"/>
<dbReference type="Gene3D" id="1.10.10.10">
    <property type="entry name" value="Winged helix-like DNA-binding domain superfamily/Winged helix DNA-binding domain"/>
    <property type="match status" value="1"/>
</dbReference>
<evidence type="ECO:0000256" key="3">
    <source>
        <dbReference type="ARBA" id="ARBA00023163"/>
    </source>
</evidence>
<dbReference type="GO" id="GO:0003677">
    <property type="term" value="F:DNA binding"/>
    <property type="evidence" value="ECO:0007669"/>
    <property type="project" value="UniProtKB-KW"/>
</dbReference>
<keyword evidence="1" id="KW-0805">Transcription regulation</keyword>
<evidence type="ECO:0000259" key="4">
    <source>
        <dbReference type="PROSITE" id="PS50949"/>
    </source>
</evidence>
<keyword evidence="3" id="KW-0804">Transcription</keyword>
<dbReference type="InterPro" id="IPR036388">
    <property type="entry name" value="WH-like_DNA-bd_sf"/>
</dbReference>
<feature type="domain" description="HTH gntR-type" evidence="4">
    <location>
        <begin position="18"/>
        <end position="85"/>
    </location>
</feature>
<evidence type="ECO:0000256" key="1">
    <source>
        <dbReference type="ARBA" id="ARBA00023015"/>
    </source>
</evidence>
<evidence type="ECO:0000313" key="6">
    <source>
        <dbReference type="Proteomes" id="UP000238137"/>
    </source>
</evidence>
<dbReference type="Gene3D" id="1.20.120.530">
    <property type="entry name" value="GntR ligand-binding domain-like"/>
    <property type="match status" value="1"/>
</dbReference>
<dbReference type="GO" id="GO:0003700">
    <property type="term" value="F:DNA-binding transcription factor activity"/>
    <property type="evidence" value="ECO:0007669"/>
    <property type="project" value="InterPro"/>
</dbReference>
<keyword evidence="6" id="KW-1185">Reference proteome</keyword>
<gene>
    <name evidence="5" type="ORF">A7A09_002915</name>
</gene>
<organism evidence="5 6">
    <name type="scientific">Paracoccus methylarcula</name>
    <dbReference type="NCBI Taxonomy" id="72022"/>
    <lineage>
        <taxon>Bacteria</taxon>
        <taxon>Pseudomonadati</taxon>
        <taxon>Pseudomonadota</taxon>
        <taxon>Alphaproteobacteria</taxon>
        <taxon>Rhodobacterales</taxon>
        <taxon>Paracoccaceae</taxon>
        <taxon>Paracoccus</taxon>
    </lineage>
</organism>
<name>A0A3R7MB76_9RHOB</name>
<dbReference type="InterPro" id="IPR008920">
    <property type="entry name" value="TF_FadR/GntR_C"/>
</dbReference>
<proteinExistence type="predicted"/>
<dbReference type="InterPro" id="IPR036390">
    <property type="entry name" value="WH_DNA-bd_sf"/>
</dbReference>
<dbReference type="Pfam" id="PF00392">
    <property type="entry name" value="GntR"/>
    <property type="match status" value="1"/>
</dbReference>
<dbReference type="SUPFAM" id="SSF48008">
    <property type="entry name" value="GntR ligand-binding domain-like"/>
    <property type="match status" value="1"/>
</dbReference>
<accession>A0A3R7MB76</accession>
<sequence>MGKKQDLKIPDIPLDKDRTTQEHVYSRLRHAIMTGAIPPGTSLTMRGLADGLELSPTPIREAVRRLSSEHAIRILENRRMQIPAMTLGRLEELVALRITLETHAAERSLPYISDIFIEKLISIDDAMDRAIAGNDLDRLTILNQDFHRSLYSVNPNQVSMPAIESIWLQLGPFQRQVNEHVKEFYKIDRHKEILEALKARDAEALTAATERDISEGISRSGRQLLIQAVSEHQADGTA</sequence>
<dbReference type="Pfam" id="PF07729">
    <property type="entry name" value="FCD"/>
    <property type="match status" value="1"/>
</dbReference>
<dbReference type="InterPro" id="IPR000524">
    <property type="entry name" value="Tscrpt_reg_HTH_GntR"/>
</dbReference>
<evidence type="ECO:0000256" key="2">
    <source>
        <dbReference type="ARBA" id="ARBA00023125"/>
    </source>
</evidence>